<dbReference type="AlphaFoldDB" id="A0AAF0XUQ2"/>
<feature type="domain" description="GRF-type" evidence="6">
    <location>
        <begin position="16"/>
        <end position="54"/>
    </location>
</feature>
<dbReference type="PANTHER" id="PTHR33248">
    <property type="entry name" value="ZINC ION-BINDING PROTEIN"/>
    <property type="match status" value="1"/>
</dbReference>
<evidence type="ECO:0000256" key="3">
    <source>
        <dbReference type="ARBA" id="ARBA00022833"/>
    </source>
</evidence>
<dbReference type="Proteomes" id="UP000077755">
    <property type="component" value="Chromosome 8"/>
</dbReference>
<evidence type="ECO:0000256" key="4">
    <source>
        <dbReference type="PROSITE-ProRule" id="PRU01343"/>
    </source>
</evidence>
<gene>
    <name evidence="7" type="ORF">DCAR_0832673</name>
</gene>
<reference evidence="7" key="1">
    <citation type="journal article" date="2016" name="Nat. Genet.">
        <title>A high-quality carrot genome assembly provides new insights into carotenoid accumulation and asterid genome evolution.</title>
        <authorList>
            <person name="Iorizzo M."/>
            <person name="Ellison S."/>
            <person name="Senalik D."/>
            <person name="Zeng P."/>
            <person name="Satapoomin P."/>
            <person name="Huang J."/>
            <person name="Bowman M."/>
            <person name="Iovene M."/>
            <person name="Sanseverino W."/>
            <person name="Cavagnaro P."/>
            <person name="Yildiz M."/>
            <person name="Macko-Podgorni A."/>
            <person name="Moranska E."/>
            <person name="Grzebelus E."/>
            <person name="Grzebelus D."/>
            <person name="Ashrafi H."/>
            <person name="Zheng Z."/>
            <person name="Cheng S."/>
            <person name="Spooner D."/>
            <person name="Van Deynze A."/>
            <person name="Simon P."/>
        </authorList>
    </citation>
    <scope>NUCLEOTIDE SEQUENCE</scope>
    <source>
        <tissue evidence="7">Leaf</tissue>
    </source>
</reference>
<evidence type="ECO:0000313" key="8">
    <source>
        <dbReference type="Proteomes" id="UP000077755"/>
    </source>
</evidence>
<keyword evidence="5" id="KW-0812">Transmembrane</keyword>
<keyword evidence="3" id="KW-0862">Zinc</keyword>
<evidence type="ECO:0000256" key="5">
    <source>
        <dbReference type="SAM" id="Phobius"/>
    </source>
</evidence>
<evidence type="ECO:0000259" key="6">
    <source>
        <dbReference type="PROSITE" id="PS51999"/>
    </source>
</evidence>
<keyword evidence="8" id="KW-1185">Reference proteome</keyword>
<keyword evidence="5" id="KW-1133">Transmembrane helix</keyword>
<protein>
    <recommendedName>
        <fullName evidence="6">GRF-type domain-containing protein</fullName>
    </recommendedName>
</protein>
<evidence type="ECO:0000256" key="1">
    <source>
        <dbReference type="ARBA" id="ARBA00022723"/>
    </source>
</evidence>
<reference evidence="7" key="2">
    <citation type="submission" date="2022-03" db="EMBL/GenBank/DDBJ databases">
        <title>Draft title - Genomic analysis of global carrot germplasm unveils the trajectory of domestication and the origin of high carotenoid orange carrot.</title>
        <authorList>
            <person name="Iorizzo M."/>
            <person name="Ellison S."/>
            <person name="Senalik D."/>
            <person name="Macko-Podgorni A."/>
            <person name="Grzebelus D."/>
            <person name="Bostan H."/>
            <person name="Rolling W."/>
            <person name="Curaba J."/>
            <person name="Simon P."/>
        </authorList>
    </citation>
    <scope>NUCLEOTIDE SEQUENCE</scope>
    <source>
        <tissue evidence="7">Leaf</tissue>
    </source>
</reference>
<keyword evidence="1" id="KW-0479">Metal-binding</keyword>
<dbReference type="GO" id="GO:0008270">
    <property type="term" value="F:zinc ion binding"/>
    <property type="evidence" value="ECO:0007669"/>
    <property type="project" value="UniProtKB-KW"/>
</dbReference>
<dbReference type="EMBL" id="CP093350">
    <property type="protein sequence ID" value="WOH13164.1"/>
    <property type="molecule type" value="Genomic_DNA"/>
</dbReference>
<evidence type="ECO:0000313" key="7">
    <source>
        <dbReference type="EMBL" id="WOH13164.1"/>
    </source>
</evidence>
<organism evidence="7 8">
    <name type="scientific">Daucus carota subsp. sativus</name>
    <name type="common">Carrot</name>
    <dbReference type="NCBI Taxonomy" id="79200"/>
    <lineage>
        <taxon>Eukaryota</taxon>
        <taxon>Viridiplantae</taxon>
        <taxon>Streptophyta</taxon>
        <taxon>Embryophyta</taxon>
        <taxon>Tracheophyta</taxon>
        <taxon>Spermatophyta</taxon>
        <taxon>Magnoliopsida</taxon>
        <taxon>eudicotyledons</taxon>
        <taxon>Gunneridae</taxon>
        <taxon>Pentapetalae</taxon>
        <taxon>asterids</taxon>
        <taxon>campanulids</taxon>
        <taxon>Apiales</taxon>
        <taxon>Apiaceae</taxon>
        <taxon>Apioideae</taxon>
        <taxon>Scandiceae</taxon>
        <taxon>Daucinae</taxon>
        <taxon>Daucus</taxon>
        <taxon>Daucus sect. Daucus</taxon>
    </lineage>
</organism>
<keyword evidence="5" id="KW-0472">Membrane</keyword>
<dbReference type="PROSITE" id="PS51999">
    <property type="entry name" value="ZF_GRF"/>
    <property type="match status" value="1"/>
</dbReference>
<keyword evidence="2 4" id="KW-0863">Zinc-finger</keyword>
<dbReference type="Pfam" id="PF06839">
    <property type="entry name" value="Zn_ribbon_GRF"/>
    <property type="match status" value="1"/>
</dbReference>
<evidence type="ECO:0000256" key="2">
    <source>
        <dbReference type="ARBA" id="ARBA00022771"/>
    </source>
</evidence>
<feature type="transmembrane region" description="Helical" evidence="5">
    <location>
        <begin position="90"/>
        <end position="109"/>
    </location>
</feature>
<accession>A0AAF0XUQ2</accession>
<name>A0AAF0XUQ2_DAUCS</name>
<proteinExistence type="predicted"/>
<sequence>MSSYSSASNVHSPDFCGCGLSPVLRTSWTDKNPGRRFWGCSMMGCNFHQWHDPPVCGRSRNIIPGLLKRIERLECEIEKRGRNERRMKQWLCALAVLVVLLFWHCISMMY</sequence>
<dbReference type="InterPro" id="IPR010666">
    <property type="entry name" value="Znf_GRF"/>
</dbReference>